<dbReference type="Gene3D" id="3.30.420.40">
    <property type="match status" value="2"/>
</dbReference>
<dbReference type="PANTHER" id="PTHR18964">
    <property type="entry name" value="ROK (REPRESSOR, ORF, KINASE) FAMILY"/>
    <property type="match status" value="1"/>
</dbReference>
<name>A0A7V5RQ03_CALAY</name>
<gene>
    <name evidence="2" type="ORF">ENJ15_06150</name>
</gene>
<dbReference type="InterPro" id="IPR036388">
    <property type="entry name" value="WH-like_DNA-bd_sf"/>
</dbReference>
<dbReference type="PANTHER" id="PTHR18964:SF149">
    <property type="entry name" value="BIFUNCTIONAL UDP-N-ACETYLGLUCOSAMINE 2-EPIMERASE_N-ACETYLMANNOSAMINE KINASE"/>
    <property type="match status" value="1"/>
</dbReference>
<organism evidence="2">
    <name type="scientific">Caldithrix abyssi</name>
    <dbReference type="NCBI Taxonomy" id="187145"/>
    <lineage>
        <taxon>Bacteria</taxon>
        <taxon>Pseudomonadati</taxon>
        <taxon>Calditrichota</taxon>
        <taxon>Calditrichia</taxon>
        <taxon>Calditrichales</taxon>
        <taxon>Calditrichaceae</taxon>
        <taxon>Caldithrix</taxon>
    </lineage>
</organism>
<dbReference type="Pfam" id="PF13412">
    <property type="entry name" value="HTH_24"/>
    <property type="match status" value="1"/>
</dbReference>
<evidence type="ECO:0000256" key="1">
    <source>
        <dbReference type="ARBA" id="ARBA00006479"/>
    </source>
</evidence>
<comment type="caution">
    <text evidence="2">The sequence shown here is derived from an EMBL/GenBank/DDBJ whole genome shotgun (WGS) entry which is preliminary data.</text>
</comment>
<dbReference type="SUPFAM" id="SSF46785">
    <property type="entry name" value="Winged helix' DNA-binding domain"/>
    <property type="match status" value="1"/>
</dbReference>
<reference evidence="2" key="1">
    <citation type="journal article" date="2020" name="mSystems">
        <title>Genome- and Community-Level Interaction Insights into Carbon Utilization and Element Cycling Functions of Hydrothermarchaeota in Hydrothermal Sediment.</title>
        <authorList>
            <person name="Zhou Z."/>
            <person name="Liu Y."/>
            <person name="Xu W."/>
            <person name="Pan J."/>
            <person name="Luo Z.H."/>
            <person name="Li M."/>
        </authorList>
    </citation>
    <scope>NUCLEOTIDE SEQUENCE [LARGE SCALE GENOMIC DNA]</scope>
    <source>
        <strain evidence="2">HyVt-460</strain>
    </source>
</reference>
<protein>
    <submittedName>
        <fullName evidence="2">ROK family protein</fullName>
    </submittedName>
</protein>
<dbReference type="SUPFAM" id="SSF53067">
    <property type="entry name" value="Actin-like ATPase domain"/>
    <property type="match status" value="1"/>
</dbReference>
<dbReference type="InterPro" id="IPR043129">
    <property type="entry name" value="ATPase_NBD"/>
</dbReference>
<evidence type="ECO:0000313" key="2">
    <source>
        <dbReference type="EMBL" id="HHM02577.1"/>
    </source>
</evidence>
<accession>A0A7V5RQ03</accession>
<dbReference type="Pfam" id="PF00480">
    <property type="entry name" value="ROK"/>
    <property type="match status" value="1"/>
</dbReference>
<dbReference type="Proteomes" id="UP000885771">
    <property type="component" value="Unassembled WGS sequence"/>
</dbReference>
<dbReference type="InterPro" id="IPR000600">
    <property type="entry name" value="ROK"/>
</dbReference>
<proteinExistence type="inferred from homology"/>
<dbReference type="Gene3D" id="1.10.10.10">
    <property type="entry name" value="Winged helix-like DNA-binding domain superfamily/Winged helix DNA-binding domain"/>
    <property type="match status" value="1"/>
</dbReference>
<comment type="similarity">
    <text evidence="1">Belongs to the ROK (NagC/XylR) family.</text>
</comment>
<dbReference type="AlphaFoldDB" id="A0A7V5RQ03"/>
<dbReference type="InterPro" id="IPR036390">
    <property type="entry name" value="WH_DNA-bd_sf"/>
</dbReference>
<sequence length="418" mass="46354">MLRSVGYGPKLLRDFNELNLLRYIKEYGPLSRAELAKAYKISKATVSEIVAMLLESSFVKEIGRGETGKLGGRRPILLEFNRRAGYSIGVEIKRNHARVALTDLDANIIDKSMIRFKSGTALENVLDQVIEQIENLKETNWAADAIPMGIGVSIPGLIDYTKGCISESDTLKNWEDVPIKQRLMDALQIDTFIENDVKAMTLGEFHFGHGRNYKNLVYLWTGDGLGAGIVINGQLYRGVSASSGEVGFYELGYYIRSAEEFALLFNGQTNFAQILSEQGLVAAAVRGVKSNIDTCLSEREVTLDSILSAAEQNDTFSLELISQYAGLIGILSINLINTLNPEILIIGSEHVSKTPLLIKLIREKVKKDQLHIPIKSVDIEAASLNEYAGILGSAALVLDDIFYNSQLNLRRYRRLFKA</sequence>
<dbReference type="EMBL" id="DRLI01000235">
    <property type="protein sequence ID" value="HHM02577.1"/>
    <property type="molecule type" value="Genomic_DNA"/>
</dbReference>